<evidence type="ECO:0000313" key="1">
    <source>
        <dbReference type="EMBL" id="KAG5643257.1"/>
    </source>
</evidence>
<dbReference type="SUPFAM" id="SSF52047">
    <property type="entry name" value="RNI-like"/>
    <property type="match status" value="1"/>
</dbReference>
<evidence type="ECO:0008006" key="3">
    <source>
        <dbReference type="Google" id="ProtNLM"/>
    </source>
</evidence>
<protein>
    <recommendedName>
        <fullName evidence="3">F-box domain-containing protein</fullName>
    </recommendedName>
</protein>
<dbReference type="EMBL" id="JABCKV010000124">
    <property type="protein sequence ID" value="KAG5643257.1"/>
    <property type="molecule type" value="Genomic_DNA"/>
</dbReference>
<sequence>MLHAWADVGWTRVSHVCSRWRHVALGFPSLWSDIPLHYPDWAQAMLMRSKMASLNVIFGCGPYNPPSASAAKAAAVKAAVLKLSHIKNLELSPGRIPIADYLEIIKLLDAPAPFLQTANLAVEPTLNVSLPRNLFAGASPYLTVLILSGWGFDVRLPIVANLRTLKLCNVPTDGKIPVDQFISALSTMTRLETLHVIDSLGRPQGVIVNSPPPAQQAQLPQLTELSIDATLSTCIFLLDRIVSPSSTRLSAKYTNDLAGVDSDISVVRSLAEKLRPRVSGPIRSMKLLPDRIKVWGSLHAPSDLDSEDPPPDLEISLPDLQSEFEPSVRCFIHLLTLTHLETVYLGGDFTMWLFETYFGNLSHLTTVVAGQTAYDIISALAIGLPRMGSAAGAQRANLKFLALKSLTLEQWDFEHMPMEDGTAGVTAVVLLACLKGRKKIGAPLPKLIIDYCRHVDEARYVDPLRAVVGEVEWDEETNYTTESYSGSEDEED</sequence>
<reference evidence="1" key="2">
    <citation type="submission" date="2021-10" db="EMBL/GenBank/DDBJ databases">
        <title>Phylogenomics reveals ancestral predisposition of the termite-cultivated fungus Termitomyces towards a domesticated lifestyle.</title>
        <authorList>
            <person name="Auxier B."/>
            <person name="Grum-Grzhimaylo A."/>
            <person name="Cardenas M.E."/>
            <person name="Lodge J.D."/>
            <person name="Laessoe T."/>
            <person name="Pedersen O."/>
            <person name="Smith M.E."/>
            <person name="Kuyper T.W."/>
            <person name="Franco-Molano E.A."/>
            <person name="Baroni T.J."/>
            <person name="Aanen D.K."/>
        </authorList>
    </citation>
    <scope>NUCLEOTIDE SEQUENCE</scope>
    <source>
        <strain evidence="1">AP01</strain>
        <tissue evidence="1">Mycelium</tissue>
    </source>
</reference>
<reference evidence="1" key="1">
    <citation type="submission" date="2020-07" db="EMBL/GenBank/DDBJ databases">
        <authorList>
            <person name="Nieuwenhuis M."/>
            <person name="Van De Peppel L.J.J."/>
        </authorList>
    </citation>
    <scope>NUCLEOTIDE SEQUENCE</scope>
    <source>
        <strain evidence="1">AP01</strain>
        <tissue evidence="1">Mycelium</tissue>
    </source>
</reference>
<organism evidence="1 2">
    <name type="scientific">Asterophora parasitica</name>
    <dbReference type="NCBI Taxonomy" id="117018"/>
    <lineage>
        <taxon>Eukaryota</taxon>
        <taxon>Fungi</taxon>
        <taxon>Dikarya</taxon>
        <taxon>Basidiomycota</taxon>
        <taxon>Agaricomycotina</taxon>
        <taxon>Agaricomycetes</taxon>
        <taxon>Agaricomycetidae</taxon>
        <taxon>Agaricales</taxon>
        <taxon>Tricholomatineae</taxon>
        <taxon>Lyophyllaceae</taxon>
        <taxon>Asterophora</taxon>
    </lineage>
</organism>
<accession>A0A9P7GA29</accession>
<name>A0A9P7GA29_9AGAR</name>
<proteinExistence type="predicted"/>
<dbReference type="AlphaFoldDB" id="A0A9P7GA29"/>
<gene>
    <name evidence="1" type="ORF">DXG03_001267</name>
</gene>
<comment type="caution">
    <text evidence="1">The sequence shown here is derived from an EMBL/GenBank/DDBJ whole genome shotgun (WGS) entry which is preliminary data.</text>
</comment>
<keyword evidence="2" id="KW-1185">Reference proteome</keyword>
<dbReference type="OrthoDB" id="3224080at2759"/>
<evidence type="ECO:0000313" key="2">
    <source>
        <dbReference type="Proteomes" id="UP000775547"/>
    </source>
</evidence>
<dbReference type="Proteomes" id="UP000775547">
    <property type="component" value="Unassembled WGS sequence"/>
</dbReference>